<protein>
    <submittedName>
        <fullName evidence="3">Uncharacterized protein</fullName>
    </submittedName>
</protein>
<feature type="compositionally biased region" description="Acidic residues" evidence="1">
    <location>
        <begin position="48"/>
        <end position="65"/>
    </location>
</feature>
<feature type="chain" id="PRO_5043863685" evidence="2">
    <location>
        <begin position="27"/>
        <end position="235"/>
    </location>
</feature>
<proteinExistence type="predicted"/>
<keyword evidence="2" id="KW-0732">Signal</keyword>
<evidence type="ECO:0000256" key="1">
    <source>
        <dbReference type="SAM" id="MobiDB-lite"/>
    </source>
</evidence>
<reference evidence="3" key="1">
    <citation type="submission" date="2022-12" db="EMBL/GenBank/DDBJ databases">
        <authorList>
            <person name="Webb A."/>
        </authorList>
    </citation>
    <scope>NUCLEOTIDE SEQUENCE</scope>
    <source>
        <strain evidence="3">Pd1</strain>
    </source>
</reference>
<feature type="compositionally biased region" description="Polar residues" evidence="1">
    <location>
        <begin position="111"/>
        <end position="120"/>
    </location>
</feature>
<feature type="signal peptide" evidence="2">
    <location>
        <begin position="1"/>
        <end position="26"/>
    </location>
</feature>
<feature type="region of interest" description="Disordered" evidence="1">
    <location>
        <begin position="48"/>
        <end position="235"/>
    </location>
</feature>
<dbReference type="EMBL" id="CANTFM010000053">
    <property type="protein sequence ID" value="CAI5709847.1"/>
    <property type="molecule type" value="Genomic_DNA"/>
</dbReference>
<feature type="compositionally biased region" description="Acidic residues" evidence="1">
    <location>
        <begin position="138"/>
        <end position="153"/>
    </location>
</feature>
<dbReference type="Proteomes" id="UP001162029">
    <property type="component" value="Unassembled WGS sequence"/>
</dbReference>
<comment type="caution">
    <text evidence="3">The sequence shown here is derived from an EMBL/GenBank/DDBJ whole genome shotgun (WGS) entry which is preliminary data.</text>
</comment>
<accession>A0AAV0SXC2</accession>
<evidence type="ECO:0000313" key="3">
    <source>
        <dbReference type="EMBL" id="CAI5709847.1"/>
    </source>
</evidence>
<feature type="compositionally biased region" description="Basic and acidic residues" evidence="1">
    <location>
        <begin position="166"/>
        <end position="181"/>
    </location>
</feature>
<evidence type="ECO:0000256" key="2">
    <source>
        <dbReference type="SAM" id="SignalP"/>
    </source>
</evidence>
<feature type="compositionally biased region" description="Basic and acidic residues" evidence="1">
    <location>
        <begin position="123"/>
        <end position="137"/>
    </location>
</feature>
<name>A0AAV0SXC2_9STRA</name>
<feature type="compositionally biased region" description="Basic and acidic residues" evidence="1">
    <location>
        <begin position="207"/>
        <end position="217"/>
    </location>
</feature>
<dbReference type="AlphaFoldDB" id="A0AAV0SXC2"/>
<organism evidence="3 4">
    <name type="scientific">Peronospora destructor</name>
    <dbReference type="NCBI Taxonomy" id="86335"/>
    <lineage>
        <taxon>Eukaryota</taxon>
        <taxon>Sar</taxon>
        <taxon>Stramenopiles</taxon>
        <taxon>Oomycota</taxon>
        <taxon>Peronosporomycetes</taxon>
        <taxon>Peronosporales</taxon>
        <taxon>Peronosporaceae</taxon>
        <taxon>Peronospora</taxon>
    </lineage>
</organism>
<gene>
    <name evidence="3" type="ORF">PDE001_LOCUS336</name>
</gene>
<evidence type="ECO:0000313" key="4">
    <source>
        <dbReference type="Proteomes" id="UP001162029"/>
    </source>
</evidence>
<feature type="compositionally biased region" description="Polar residues" evidence="1">
    <location>
        <begin position="82"/>
        <end position="98"/>
    </location>
</feature>
<keyword evidence="4" id="KW-1185">Reference proteome</keyword>
<sequence length="235" mass="24415">MISLKKSLFASAVAVALITTAGNVDGYDVMSSESTYNMKRTLRVAAEEVAEEEMADDSECESLDMAEDKTKTNGGDSGGNGTPVSSGNAQESSPTQAEETNENKDGGGGNAQESSPTQVEETNENKDGGGGDAKEKDNDDSECDSLEMADTDSEPTLKTLTIKKANTKDAGDKKADTKDAGEAQPPSKNEGDGGKNLPPASSGSGNNKEKYDGKTSDIEFNAVQDEVNPGTVVPQ</sequence>